<accession>A0A443PU75</accession>
<dbReference type="GO" id="GO:0005634">
    <property type="term" value="C:nucleus"/>
    <property type="evidence" value="ECO:0007669"/>
    <property type="project" value="TreeGrafter"/>
</dbReference>
<gene>
    <name evidence="6" type="ORF">CKAN_02362400</name>
</gene>
<protein>
    <submittedName>
        <fullName evidence="6">DExH-box ATP-dependent RNA helicase DExH12-like protein</fullName>
    </submittedName>
</protein>
<dbReference type="AlphaFoldDB" id="A0A443PU75"/>
<evidence type="ECO:0000313" key="7">
    <source>
        <dbReference type="Proteomes" id="UP000283530"/>
    </source>
</evidence>
<name>A0A443PU75_9MAGN</name>
<sequence>MLNVQDIDAYWLHRKISQAYEKIDPLHCQKLAEDVLKILAEGGDDSDVENRLVILNLLNSFLMNRLNIIWCTPTGVGKTNVAMLTILQQIALHWNTDGTFNHSNYKIAYVAPMKALVAEVVGNLSCRLRHYGVNVNELSGDQTLSHQQIDETQIIVTTPEKWDIITRKSRDGTHTLLVKLLIIDEIYLLHDNRGPVLESIIARTVRQIEATK</sequence>
<dbReference type="EMBL" id="QPKB01000010">
    <property type="protein sequence ID" value="RWR94337.1"/>
    <property type="molecule type" value="Genomic_DNA"/>
</dbReference>
<dbReference type="GO" id="GO:0016787">
    <property type="term" value="F:hydrolase activity"/>
    <property type="evidence" value="ECO:0007669"/>
    <property type="project" value="UniProtKB-KW"/>
</dbReference>
<dbReference type="FunFam" id="3.40.50.300:FF:003287">
    <property type="entry name" value="U5 small nuclear ribonucleoprotein 200 kDa helicase"/>
    <property type="match status" value="1"/>
</dbReference>
<evidence type="ECO:0000256" key="3">
    <source>
        <dbReference type="ARBA" id="ARBA00022806"/>
    </source>
</evidence>
<dbReference type="OrthoDB" id="1934815at2759"/>
<keyword evidence="1" id="KW-0547">Nucleotide-binding</keyword>
<keyword evidence="3 6" id="KW-0347">Helicase</keyword>
<dbReference type="PANTHER" id="PTHR47961">
    <property type="entry name" value="DNA POLYMERASE THETA, PUTATIVE (AFU_ORTHOLOGUE AFUA_1G05260)-RELATED"/>
    <property type="match status" value="1"/>
</dbReference>
<dbReference type="PROSITE" id="PS51192">
    <property type="entry name" value="HELICASE_ATP_BIND_1"/>
    <property type="match status" value="1"/>
</dbReference>
<evidence type="ECO:0000313" key="6">
    <source>
        <dbReference type="EMBL" id="RWR94337.1"/>
    </source>
</evidence>
<dbReference type="GO" id="GO:0003676">
    <property type="term" value="F:nucleic acid binding"/>
    <property type="evidence" value="ECO:0007669"/>
    <property type="project" value="InterPro"/>
</dbReference>
<evidence type="ECO:0000256" key="2">
    <source>
        <dbReference type="ARBA" id="ARBA00022801"/>
    </source>
</evidence>
<organism evidence="6 7">
    <name type="scientific">Cinnamomum micranthum f. kanehirae</name>
    <dbReference type="NCBI Taxonomy" id="337451"/>
    <lineage>
        <taxon>Eukaryota</taxon>
        <taxon>Viridiplantae</taxon>
        <taxon>Streptophyta</taxon>
        <taxon>Embryophyta</taxon>
        <taxon>Tracheophyta</taxon>
        <taxon>Spermatophyta</taxon>
        <taxon>Magnoliopsida</taxon>
        <taxon>Magnoliidae</taxon>
        <taxon>Laurales</taxon>
        <taxon>Lauraceae</taxon>
        <taxon>Cinnamomum</taxon>
    </lineage>
</organism>
<keyword evidence="7" id="KW-1185">Reference proteome</keyword>
<evidence type="ECO:0000256" key="4">
    <source>
        <dbReference type="ARBA" id="ARBA00022840"/>
    </source>
</evidence>
<keyword evidence="4" id="KW-0067">ATP-binding</keyword>
<dbReference type="GO" id="GO:0004386">
    <property type="term" value="F:helicase activity"/>
    <property type="evidence" value="ECO:0007669"/>
    <property type="project" value="UniProtKB-KW"/>
</dbReference>
<reference evidence="6 7" key="1">
    <citation type="journal article" date="2019" name="Nat. Plants">
        <title>Stout camphor tree genome fills gaps in understanding of flowering plant genome evolution.</title>
        <authorList>
            <person name="Chaw S.M."/>
            <person name="Liu Y.C."/>
            <person name="Wu Y.W."/>
            <person name="Wang H.Y."/>
            <person name="Lin C.I."/>
            <person name="Wu C.S."/>
            <person name="Ke H.M."/>
            <person name="Chang L.Y."/>
            <person name="Hsu C.Y."/>
            <person name="Yang H.T."/>
            <person name="Sudianto E."/>
            <person name="Hsu M.H."/>
            <person name="Wu K.P."/>
            <person name="Wang L.N."/>
            <person name="Leebens-Mack J.H."/>
            <person name="Tsai I.J."/>
        </authorList>
    </citation>
    <scope>NUCLEOTIDE SEQUENCE [LARGE SCALE GENOMIC DNA]</scope>
    <source>
        <strain evidence="7">cv. Chaw 1501</strain>
        <tissue evidence="6">Young leaves</tissue>
    </source>
</reference>
<evidence type="ECO:0000259" key="5">
    <source>
        <dbReference type="PROSITE" id="PS51192"/>
    </source>
</evidence>
<dbReference type="SUPFAM" id="SSF52540">
    <property type="entry name" value="P-loop containing nucleoside triphosphate hydrolases"/>
    <property type="match status" value="1"/>
</dbReference>
<dbReference type="InterPro" id="IPR014001">
    <property type="entry name" value="Helicase_ATP-bd"/>
</dbReference>
<dbReference type="InterPro" id="IPR011545">
    <property type="entry name" value="DEAD/DEAH_box_helicase_dom"/>
</dbReference>
<dbReference type="InterPro" id="IPR050474">
    <property type="entry name" value="Hel308_SKI2-like"/>
</dbReference>
<comment type="caution">
    <text evidence="6">The sequence shown here is derived from an EMBL/GenBank/DDBJ whole genome shotgun (WGS) entry which is preliminary data.</text>
</comment>
<feature type="domain" description="Helicase ATP-binding" evidence="5">
    <location>
        <begin position="59"/>
        <end position="212"/>
    </location>
</feature>
<dbReference type="STRING" id="337451.A0A443PU75"/>
<dbReference type="PANTHER" id="PTHR47961:SF4">
    <property type="entry name" value="ACTIVATING SIGNAL COINTEGRATOR 1 COMPLEX SUBUNIT 3"/>
    <property type="match status" value="1"/>
</dbReference>
<dbReference type="Pfam" id="PF00270">
    <property type="entry name" value="DEAD"/>
    <property type="match status" value="1"/>
</dbReference>
<keyword evidence="2" id="KW-0378">Hydrolase</keyword>
<evidence type="ECO:0000256" key="1">
    <source>
        <dbReference type="ARBA" id="ARBA00022741"/>
    </source>
</evidence>
<dbReference type="GO" id="GO:0005524">
    <property type="term" value="F:ATP binding"/>
    <property type="evidence" value="ECO:0007669"/>
    <property type="project" value="UniProtKB-KW"/>
</dbReference>
<dbReference type="InterPro" id="IPR027417">
    <property type="entry name" value="P-loop_NTPase"/>
</dbReference>
<dbReference type="Proteomes" id="UP000283530">
    <property type="component" value="Unassembled WGS sequence"/>
</dbReference>
<dbReference type="Gene3D" id="3.40.50.300">
    <property type="entry name" value="P-loop containing nucleotide triphosphate hydrolases"/>
    <property type="match status" value="1"/>
</dbReference>
<proteinExistence type="predicted"/>